<dbReference type="EMBL" id="CAJPEX010001941">
    <property type="protein sequence ID" value="CAG0920253.1"/>
    <property type="molecule type" value="Genomic_DNA"/>
</dbReference>
<keyword evidence="3" id="KW-1185">Reference proteome</keyword>
<organism evidence="2">
    <name type="scientific">Notodromas monacha</name>
    <dbReference type="NCBI Taxonomy" id="399045"/>
    <lineage>
        <taxon>Eukaryota</taxon>
        <taxon>Metazoa</taxon>
        <taxon>Ecdysozoa</taxon>
        <taxon>Arthropoda</taxon>
        <taxon>Crustacea</taxon>
        <taxon>Oligostraca</taxon>
        <taxon>Ostracoda</taxon>
        <taxon>Podocopa</taxon>
        <taxon>Podocopida</taxon>
        <taxon>Cypridocopina</taxon>
        <taxon>Cypridoidea</taxon>
        <taxon>Cyprididae</taxon>
        <taxon>Notodromas</taxon>
    </lineage>
</organism>
<keyword evidence="1" id="KW-1133">Transmembrane helix</keyword>
<keyword evidence="1" id="KW-0472">Membrane</keyword>
<dbReference type="Proteomes" id="UP000678499">
    <property type="component" value="Unassembled WGS sequence"/>
</dbReference>
<evidence type="ECO:0000256" key="1">
    <source>
        <dbReference type="SAM" id="Phobius"/>
    </source>
</evidence>
<protein>
    <submittedName>
        <fullName evidence="2">Uncharacterized protein</fullName>
    </submittedName>
</protein>
<accession>A0A7R9BRB1</accession>
<dbReference type="EMBL" id="OA883978">
    <property type="protein sequence ID" value="CAD7280101.1"/>
    <property type="molecule type" value="Genomic_DNA"/>
</dbReference>
<feature type="transmembrane region" description="Helical" evidence="1">
    <location>
        <begin position="6"/>
        <end position="29"/>
    </location>
</feature>
<keyword evidence="1" id="KW-0812">Transmembrane</keyword>
<evidence type="ECO:0000313" key="3">
    <source>
        <dbReference type="Proteomes" id="UP000678499"/>
    </source>
</evidence>
<sequence>MGNPAGNVFLVVLVYVSSPLLVSGLEVLVKEGASVARTVALVYDGMDMCLISAGGCLRFQPCSLF</sequence>
<evidence type="ECO:0000313" key="2">
    <source>
        <dbReference type="EMBL" id="CAD7280101.1"/>
    </source>
</evidence>
<name>A0A7R9BRB1_9CRUS</name>
<proteinExistence type="predicted"/>
<gene>
    <name evidence="2" type="ORF">NMOB1V02_LOCUS7764</name>
</gene>
<reference evidence="2" key="1">
    <citation type="submission" date="2020-11" db="EMBL/GenBank/DDBJ databases">
        <authorList>
            <person name="Tran Van P."/>
        </authorList>
    </citation>
    <scope>NUCLEOTIDE SEQUENCE</scope>
</reference>
<dbReference type="AlphaFoldDB" id="A0A7R9BRB1"/>